<proteinExistence type="predicted"/>
<dbReference type="Proteomes" id="UP000054988">
    <property type="component" value="Unassembled WGS sequence"/>
</dbReference>
<name>A0A0W0EU32_MONRR</name>
<reference evidence="2 3" key="1">
    <citation type="submission" date="2015-12" db="EMBL/GenBank/DDBJ databases">
        <title>Draft genome sequence of Moniliophthora roreri, the causal agent of frosty pod rot of cacao.</title>
        <authorList>
            <person name="Aime M.C."/>
            <person name="Diaz-Valderrama J.R."/>
            <person name="Kijpornyongpan T."/>
            <person name="Phillips-Mora W."/>
        </authorList>
    </citation>
    <scope>NUCLEOTIDE SEQUENCE [LARGE SCALE GENOMIC DNA]</scope>
    <source>
        <strain evidence="2 3">MCA 2952</strain>
    </source>
</reference>
<evidence type="ECO:0000313" key="3">
    <source>
        <dbReference type="Proteomes" id="UP000054988"/>
    </source>
</evidence>
<gene>
    <name evidence="2" type="ORF">WG66_19866</name>
</gene>
<accession>A0A0W0EU32</accession>
<comment type="caution">
    <text evidence="2">The sequence shown here is derived from an EMBL/GenBank/DDBJ whole genome shotgun (WGS) entry which is preliminary data.</text>
</comment>
<organism evidence="2 3">
    <name type="scientific">Moniliophthora roreri</name>
    <name type="common">Frosty pod rot fungus</name>
    <name type="synonym">Monilia roreri</name>
    <dbReference type="NCBI Taxonomy" id="221103"/>
    <lineage>
        <taxon>Eukaryota</taxon>
        <taxon>Fungi</taxon>
        <taxon>Dikarya</taxon>
        <taxon>Basidiomycota</taxon>
        <taxon>Agaricomycotina</taxon>
        <taxon>Agaricomycetes</taxon>
        <taxon>Agaricomycetidae</taxon>
        <taxon>Agaricales</taxon>
        <taxon>Marasmiineae</taxon>
        <taxon>Marasmiaceae</taxon>
        <taxon>Moniliophthora</taxon>
    </lineage>
</organism>
<dbReference type="EMBL" id="LATX01002532">
    <property type="protein sequence ID" value="KTB27575.1"/>
    <property type="molecule type" value="Genomic_DNA"/>
</dbReference>
<evidence type="ECO:0000256" key="1">
    <source>
        <dbReference type="SAM" id="SignalP"/>
    </source>
</evidence>
<protein>
    <submittedName>
        <fullName evidence="2">Uncharacterized protein</fullName>
    </submittedName>
</protein>
<dbReference type="AlphaFoldDB" id="A0A0W0EU32"/>
<evidence type="ECO:0000313" key="2">
    <source>
        <dbReference type="EMBL" id="KTB27575.1"/>
    </source>
</evidence>
<feature type="chain" id="PRO_5006901158" evidence="1">
    <location>
        <begin position="21"/>
        <end position="67"/>
    </location>
</feature>
<feature type="signal peptide" evidence="1">
    <location>
        <begin position="1"/>
        <end position="20"/>
    </location>
</feature>
<sequence>MHCKLVAAFILASLAGFVAASPVPVPNADALSHDRFPIAREPTPEVEVDARSPEAELDDRGCRWGCY</sequence>
<keyword evidence="1" id="KW-0732">Signal</keyword>